<dbReference type="InterPro" id="IPR000387">
    <property type="entry name" value="Tyr_Pase_dom"/>
</dbReference>
<protein>
    <submittedName>
        <fullName evidence="2">Effector protein hopD2</fullName>
        <ecNumber evidence="2">3.1.3.48</ecNumber>
    </submittedName>
</protein>
<feature type="domain" description="Tyrosine specific protein phosphatases" evidence="1">
    <location>
        <begin position="185"/>
        <end position="269"/>
    </location>
</feature>
<keyword evidence="2" id="KW-0378">Hydrolase</keyword>
<evidence type="ECO:0000259" key="1">
    <source>
        <dbReference type="PROSITE" id="PS50056"/>
    </source>
</evidence>
<gene>
    <name evidence="2" type="primary">hopD2</name>
    <name evidence="2" type="ORF">BLA23254_06785</name>
</gene>
<sequence>MEPILTYDYTPPPNHQDGSAEYFRYFRTTNDLNALPDHLNLEGLGELRLSGSDTIATTGQIGRIARAANVQNLEQLYIVDLRQEPHVVADSYTLTLRGPKDWANVGLAHDEALQREAAWIDDLRRSEHLKIDSAEDFKTGTRPMRSVTLHRPEIVSEQALVERTGARYARLTVTDHLRPDNDAVDRFVDIVRQLPPGAAMHVHCKGGRGRTTTFMAVYDMLRNARRVSADGIIDRQGGLGRYELKKIGGQNAVFRQDRLSFLYLFHQYAVQNPGGQPQTWSEWRASRRDLTHDGR</sequence>
<dbReference type="PROSITE" id="PS50056">
    <property type="entry name" value="TYR_PHOSPHATASE_2"/>
    <property type="match status" value="1"/>
</dbReference>
<dbReference type="EC" id="3.1.3.48" evidence="2"/>
<evidence type="ECO:0000313" key="3">
    <source>
        <dbReference type="Proteomes" id="UP000494218"/>
    </source>
</evidence>
<dbReference type="Proteomes" id="UP000494218">
    <property type="component" value="Unassembled WGS sequence"/>
</dbReference>
<evidence type="ECO:0000313" key="2">
    <source>
        <dbReference type="EMBL" id="VWC38462.1"/>
    </source>
</evidence>
<dbReference type="Gene3D" id="3.90.190.10">
    <property type="entry name" value="Protein tyrosine phosphatase superfamily"/>
    <property type="match status" value="1"/>
</dbReference>
<dbReference type="Gene3D" id="3.30.70.1690">
    <property type="match status" value="1"/>
</dbReference>
<dbReference type="Pfam" id="PF14566">
    <property type="entry name" value="PTPlike_phytase"/>
    <property type="match status" value="1"/>
</dbReference>
<reference evidence="2 3" key="1">
    <citation type="submission" date="2019-09" db="EMBL/GenBank/DDBJ databases">
        <authorList>
            <person name="Depoorter E."/>
        </authorList>
    </citation>
    <scope>NUCLEOTIDE SEQUENCE [LARGE SCALE GENOMIC DNA]</scope>
    <source>
        <strain evidence="2">LMG 23254</strain>
    </source>
</reference>
<proteinExistence type="predicted"/>
<dbReference type="InterPro" id="IPR029021">
    <property type="entry name" value="Prot-tyrosine_phosphatase-like"/>
</dbReference>
<dbReference type="GO" id="GO:0004725">
    <property type="term" value="F:protein tyrosine phosphatase activity"/>
    <property type="evidence" value="ECO:0007669"/>
    <property type="project" value="UniProtKB-EC"/>
</dbReference>
<name>A0A6P2RQQ3_BURL3</name>
<dbReference type="AlphaFoldDB" id="A0A6P2RQQ3"/>
<dbReference type="SMART" id="SM01301">
    <property type="entry name" value="PTPlike_phytase"/>
    <property type="match status" value="1"/>
</dbReference>
<dbReference type="EMBL" id="CABVPW010000046">
    <property type="protein sequence ID" value="VWC38462.1"/>
    <property type="molecule type" value="Genomic_DNA"/>
</dbReference>
<organism evidence="2 3">
    <name type="scientific">Burkholderia lata (strain ATCC 17760 / DSM 23089 / LMG 22485 / NCIMB 9086 / R18194 / 383)</name>
    <dbReference type="NCBI Taxonomy" id="482957"/>
    <lineage>
        <taxon>Bacteria</taxon>
        <taxon>Pseudomonadati</taxon>
        <taxon>Pseudomonadota</taxon>
        <taxon>Betaproteobacteria</taxon>
        <taxon>Burkholderiales</taxon>
        <taxon>Burkholderiaceae</taxon>
        <taxon>Burkholderia</taxon>
        <taxon>Burkholderia cepacia complex</taxon>
    </lineage>
</organism>
<dbReference type="InterPro" id="IPR016130">
    <property type="entry name" value="Tyr_Pase_AS"/>
</dbReference>
<dbReference type="SUPFAM" id="SSF52799">
    <property type="entry name" value="(Phosphotyrosine protein) phosphatases II"/>
    <property type="match status" value="1"/>
</dbReference>
<accession>A0A6P2RQQ3</accession>
<dbReference type="PROSITE" id="PS00383">
    <property type="entry name" value="TYR_PHOSPHATASE_1"/>
    <property type="match status" value="1"/>
</dbReference>